<name>A0A0E9PQP2_ANGAN</name>
<organism evidence="1">
    <name type="scientific">Anguilla anguilla</name>
    <name type="common">European freshwater eel</name>
    <name type="synonym">Muraena anguilla</name>
    <dbReference type="NCBI Taxonomy" id="7936"/>
    <lineage>
        <taxon>Eukaryota</taxon>
        <taxon>Metazoa</taxon>
        <taxon>Chordata</taxon>
        <taxon>Craniata</taxon>
        <taxon>Vertebrata</taxon>
        <taxon>Euteleostomi</taxon>
        <taxon>Actinopterygii</taxon>
        <taxon>Neopterygii</taxon>
        <taxon>Teleostei</taxon>
        <taxon>Anguilliformes</taxon>
        <taxon>Anguillidae</taxon>
        <taxon>Anguilla</taxon>
    </lineage>
</organism>
<accession>A0A0E9PQP2</accession>
<evidence type="ECO:0000313" key="1">
    <source>
        <dbReference type="EMBL" id="JAH06804.1"/>
    </source>
</evidence>
<dbReference type="AlphaFoldDB" id="A0A0E9PQP2"/>
<proteinExistence type="predicted"/>
<dbReference type="EMBL" id="GBXM01101773">
    <property type="protein sequence ID" value="JAH06804.1"/>
    <property type="molecule type" value="Transcribed_RNA"/>
</dbReference>
<sequence>MRWFLVISHFQRKRWEGTLWSEDNSR</sequence>
<protein>
    <submittedName>
        <fullName evidence="1">Uncharacterized protein</fullName>
    </submittedName>
</protein>
<reference evidence="1" key="2">
    <citation type="journal article" date="2015" name="Fish Shellfish Immunol.">
        <title>Early steps in the European eel (Anguilla anguilla)-Vibrio vulnificus interaction in the gills: Role of the RtxA13 toxin.</title>
        <authorList>
            <person name="Callol A."/>
            <person name="Pajuelo D."/>
            <person name="Ebbesson L."/>
            <person name="Teles M."/>
            <person name="MacKenzie S."/>
            <person name="Amaro C."/>
        </authorList>
    </citation>
    <scope>NUCLEOTIDE SEQUENCE</scope>
</reference>
<reference evidence="1" key="1">
    <citation type="submission" date="2014-11" db="EMBL/GenBank/DDBJ databases">
        <authorList>
            <person name="Amaro Gonzalez C."/>
        </authorList>
    </citation>
    <scope>NUCLEOTIDE SEQUENCE</scope>
</reference>